<name>A0A176VZC5_MARPO</name>
<proteinExistence type="predicted"/>
<dbReference type="AlphaFoldDB" id="A0A176VZC5"/>
<dbReference type="EMBL" id="LVLJ01002247">
    <property type="protein sequence ID" value="OAE26160.1"/>
    <property type="molecule type" value="Genomic_DNA"/>
</dbReference>
<evidence type="ECO:0000313" key="2">
    <source>
        <dbReference type="EMBL" id="OAE26160.1"/>
    </source>
</evidence>
<comment type="caution">
    <text evidence="2">The sequence shown here is derived from an EMBL/GenBank/DDBJ whole genome shotgun (WGS) entry which is preliminary data.</text>
</comment>
<feature type="compositionally biased region" description="Basic and acidic residues" evidence="1">
    <location>
        <begin position="105"/>
        <end position="116"/>
    </location>
</feature>
<dbReference type="Proteomes" id="UP000077202">
    <property type="component" value="Unassembled WGS sequence"/>
</dbReference>
<keyword evidence="3" id="KW-1185">Reference proteome</keyword>
<evidence type="ECO:0000256" key="1">
    <source>
        <dbReference type="SAM" id="MobiDB-lite"/>
    </source>
</evidence>
<sequence length="116" mass="12514">MHLIFQDCNVDSDLYQITCNTTEDSQKTLTENPSEKLKVLAPPARVRDVREGPRSQSLAVTLVPRADSAKELHSEALGAHSRGSFPEALEGGAPGTLNQSQAASGERRAASERARD</sequence>
<gene>
    <name evidence="2" type="ORF">AXG93_903s1210</name>
</gene>
<accession>A0A176VZC5</accession>
<organism evidence="2 3">
    <name type="scientific">Marchantia polymorpha subsp. ruderalis</name>
    <dbReference type="NCBI Taxonomy" id="1480154"/>
    <lineage>
        <taxon>Eukaryota</taxon>
        <taxon>Viridiplantae</taxon>
        <taxon>Streptophyta</taxon>
        <taxon>Embryophyta</taxon>
        <taxon>Marchantiophyta</taxon>
        <taxon>Marchantiopsida</taxon>
        <taxon>Marchantiidae</taxon>
        <taxon>Marchantiales</taxon>
        <taxon>Marchantiaceae</taxon>
        <taxon>Marchantia</taxon>
    </lineage>
</organism>
<feature type="region of interest" description="Disordered" evidence="1">
    <location>
        <begin position="65"/>
        <end position="116"/>
    </location>
</feature>
<protein>
    <submittedName>
        <fullName evidence="2">Uncharacterized protein</fullName>
    </submittedName>
</protein>
<evidence type="ECO:0000313" key="3">
    <source>
        <dbReference type="Proteomes" id="UP000077202"/>
    </source>
</evidence>
<reference evidence="2" key="1">
    <citation type="submission" date="2016-03" db="EMBL/GenBank/DDBJ databases">
        <title>Mechanisms controlling the formation of the plant cell surface in tip-growing cells are functionally conserved among land plants.</title>
        <authorList>
            <person name="Honkanen S."/>
            <person name="Jones V.A."/>
            <person name="Morieri G."/>
            <person name="Champion C."/>
            <person name="Hetherington A.J."/>
            <person name="Kelly S."/>
            <person name="Saint-Marcoux D."/>
            <person name="Proust H."/>
            <person name="Prescott H."/>
            <person name="Dolan L."/>
        </authorList>
    </citation>
    <scope>NUCLEOTIDE SEQUENCE [LARGE SCALE GENOMIC DNA]</scope>
    <source>
        <tissue evidence="2">Whole gametophyte</tissue>
    </source>
</reference>